<evidence type="ECO:0000256" key="5">
    <source>
        <dbReference type="SAM" id="SignalP"/>
    </source>
</evidence>
<dbReference type="Gene3D" id="3.80.10.10">
    <property type="entry name" value="Ribonuclease Inhibitor"/>
    <property type="match status" value="1"/>
</dbReference>
<keyword evidence="4" id="KW-0812">Transmembrane</keyword>
<dbReference type="PROSITE" id="PS51450">
    <property type="entry name" value="LRR"/>
    <property type="match status" value="1"/>
</dbReference>
<dbReference type="SMART" id="SM00369">
    <property type="entry name" value="LRR_TYP"/>
    <property type="match status" value="3"/>
</dbReference>
<dbReference type="SUPFAM" id="SSF52058">
    <property type="entry name" value="L domain-like"/>
    <property type="match status" value="1"/>
</dbReference>
<organism evidence="6 7">
    <name type="scientific">Neocallimastix californiae</name>
    <dbReference type="NCBI Taxonomy" id="1754190"/>
    <lineage>
        <taxon>Eukaryota</taxon>
        <taxon>Fungi</taxon>
        <taxon>Fungi incertae sedis</taxon>
        <taxon>Chytridiomycota</taxon>
        <taxon>Chytridiomycota incertae sedis</taxon>
        <taxon>Neocallimastigomycetes</taxon>
        <taxon>Neocallimastigales</taxon>
        <taxon>Neocallimastigaceae</taxon>
        <taxon>Neocallimastix</taxon>
    </lineage>
</organism>
<feature type="region of interest" description="Disordered" evidence="3">
    <location>
        <begin position="404"/>
        <end position="520"/>
    </location>
</feature>
<keyword evidence="5" id="KW-0732">Signal</keyword>
<feature type="compositionally biased region" description="Low complexity" evidence="3">
    <location>
        <begin position="571"/>
        <end position="581"/>
    </location>
</feature>
<reference evidence="6 7" key="1">
    <citation type="submission" date="2016-08" db="EMBL/GenBank/DDBJ databases">
        <title>A Parts List for Fungal Cellulosomes Revealed by Comparative Genomics.</title>
        <authorList>
            <consortium name="DOE Joint Genome Institute"/>
            <person name="Haitjema C.H."/>
            <person name="Gilmore S.P."/>
            <person name="Henske J.K."/>
            <person name="Solomon K.V."/>
            <person name="De Groot R."/>
            <person name="Kuo A."/>
            <person name="Mondo S.J."/>
            <person name="Salamov A.A."/>
            <person name="Labutti K."/>
            <person name="Zhao Z."/>
            <person name="Chiniquy J."/>
            <person name="Barry K."/>
            <person name="Brewer H.M."/>
            <person name="Purvine S.O."/>
            <person name="Wright A.T."/>
            <person name="Boxma B."/>
            <person name="Van Alen T."/>
            <person name="Hackstein J.H."/>
            <person name="Baker S.E."/>
            <person name="Grigoriev I.V."/>
            <person name="O'Malley M.A."/>
        </authorList>
    </citation>
    <scope>NUCLEOTIDE SEQUENCE [LARGE SCALE GENOMIC DNA]</scope>
    <source>
        <strain evidence="6 7">G1</strain>
    </source>
</reference>
<evidence type="ECO:0000313" key="6">
    <source>
        <dbReference type="EMBL" id="ORY36612.1"/>
    </source>
</evidence>
<accession>A0A1Y2BPC6</accession>
<evidence type="ECO:0000256" key="4">
    <source>
        <dbReference type="SAM" id="Phobius"/>
    </source>
</evidence>
<dbReference type="STRING" id="1754190.A0A1Y2BPC6"/>
<dbReference type="EMBL" id="MCOG01000147">
    <property type="protein sequence ID" value="ORY36612.1"/>
    <property type="molecule type" value="Genomic_DNA"/>
</dbReference>
<dbReference type="InterPro" id="IPR050216">
    <property type="entry name" value="LRR_domain-containing"/>
</dbReference>
<proteinExistence type="predicted"/>
<feature type="compositionally biased region" description="Low complexity" evidence="3">
    <location>
        <begin position="588"/>
        <end position="604"/>
    </location>
</feature>
<keyword evidence="4" id="KW-0472">Membrane</keyword>
<dbReference type="InterPro" id="IPR001611">
    <property type="entry name" value="Leu-rich_rpt"/>
</dbReference>
<dbReference type="InterPro" id="IPR032675">
    <property type="entry name" value="LRR_dom_sf"/>
</dbReference>
<feature type="compositionally biased region" description="Low complexity" evidence="3">
    <location>
        <begin position="548"/>
        <end position="562"/>
    </location>
</feature>
<sequence>MKFHNIYFTLINISIIFHEASGETGQTTSGQAGQFINVSSDCQSLNQFFQIDPTTNCCEDVCTEYDTQSQDVECIDNISIECDANNNVIRLINESCNFSDESINVDYSNFPILPNLKELEIINMHNKAFPSILFNLPHLEVLKISNSNITEFSNEVNSQSPIKEIYLDNDQINNFPYQFNKLPNLKYLNLNNNEIKELSKDTGSFSSIEKIELNNNLDLFSLPEEISDLIHLQVLDLGKTDLIELPNNIFKLSNLKSFNISFIPDLNAKIINFGSTIDECNFENTTISCYQPDTCKKIIGGQEYPECTEQEIQQIIKGQKETDLERKRKLKIIGYIIGGAGLIIAILLGFIIYNRRSRKIKKEKLKHQEGNSDSNNNIYVSERIIVLPDNENNMMTASTMPLANVNVSSSPSSSPSLRSEKKAYEMNSDNPSEPIYEAYPTSPTMEEERLPRHASISKNDVVVSSSSGSNSQSQSQFHTSSSRAPPSSQYHSRLPPHPEEPPIYSALNELNSANPMNDDDIDRMIDAMEEIENDNVLPPYSATDHRQSNSSSGSISLLMRSNNNKDKHSFSSRLPRSSHSFSQDRRQNQLQSQNPRQRQSQSQRQRQHQRLHQHQFQVNHENENSFSYQVNTTMDDNKFDKDPYLDNYYEKDYVNDKDRYMYEKESSWDRYYREEKSNKAPEDERLKAKIEKDNEYYQNAYSTSEENRRLKSKIEKEYEYYEKKKK</sequence>
<feature type="transmembrane region" description="Helical" evidence="4">
    <location>
        <begin position="332"/>
        <end position="353"/>
    </location>
</feature>
<evidence type="ECO:0008006" key="8">
    <source>
        <dbReference type="Google" id="ProtNLM"/>
    </source>
</evidence>
<feature type="region of interest" description="Disordered" evidence="3">
    <location>
        <begin position="537"/>
        <end position="623"/>
    </location>
</feature>
<dbReference type="PANTHER" id="PTHR48051">
    <property type="match status" value="1"/>
</dbReference>
<evidence type="ECO:0000256" key="2">
    <source>
        <dbReference type="ARBA" id="ARBA00022737"/>
    </source>
</evidence>
<dbReference type="OrthoDB" id="1394818at2759"/>
<evidence type="ECO:0000313" key="7">
    <source>
        <dbReference type="Proteomes" id="UP000193920"/>
    </source>
</evidence>
<dbReference type="PANTHER" id="PTHR48051:SF1">
    <property type="entry name" value="RAS SUPPRESSOR PROTEIN 1"/>
    <property type="match status" value="1"/>
</dbReference>
<protein>
    <recommendedName>
        <fullName evidence="8">L domain-like protein</fullName>
    </recommendedName>
</protein>
<feature type="signal peptide" evidence="5">
    <location>
        <begin position="1"/>
        <end position="22"/>
    </location>
</feature>
<feature type="chain" id="PRO_5011006868" description="L domain-like protein" evidence="5">
    <location>
        <begin position="23"/>
        <end position="726"/>
    </location>
</feature>
<dbReference type="GO" id="GO:0005737">
    <property type="term" value="C:cytoplasm"/>
    <property type="evidence" value="ECO:0007669"/>
    <property type="project" value="TreeGrafter"/>
</dbReference>
<name>A0A1Y2BPC6_9FUNG</name>
<dbReference type="InterPro" id="IPR003591">
    <property type="entry name" value="Leu-rich_rpt_typical-subtyp"/>
</dbReference>
<evidence type="ECO:0000256" key="3">
    <source>
        <dbReference type="SAM" id="MobiDB-lite"/>
    </source>
</evidence>
<comment type="caution">
    <text evidence="6">The sequence shown here is derived from an EMBL/GenBank/DDBJ whole genome shotgun (WGS) entry which is preliminary data.</text>
</comment>
<dbReference type="Proteomes" id="UP000193920">
    <property type="component" value="Unassembled WGS sequence"/>
</dbReference>
<keyword evidence="2" id="KW-0677">Repeat</keyword>
<evidence type="ECO:0000256" key="1">
    <source>
        <dbReference type="ARBA" id="ARBA00022614"/>
    </source>
</evidence>
<dbReference type="AlphaFoldDB" id="A0A1Y2BPC6"/>
<keyword evidence="7" id="KW-1185">Reference proteome</keyword>
<feature type="compositionally biased region" description="Low complexity" evidence="3">
    <location>
        <begin position="461"/>
        <end position="482"/>
    </location>
</feature>
<keyword evidence="1" id="KW-0433">Leucine-rich repeat</keyword>
<gene>
    <name evidence="6" type="ORF">LY90DRAFT_511509</name>
</gene>
<keyword evidence="4" id="KW-1133">Transmembrane helix</keyword>